<feature type="compositionally biased region" description="Polar residues" evidence="12">
    <location>
        <begin position="23"/>
        <end position="32"/>
    </location>
</feature>
<dbReference type="GO" id="GO:0000209">
    <property type="term" value="P:protein polyubiquitination"/>
    <property type="evidence" value="ECO:0007669"/>
    <property type="project" value="TreeGrafter"/>
</dbReference>
<comment type="catalytic activity">
    <reaction evidence="1">
        <text>S-ubiquitinyl-[E2 ubiquitin-conjugating enzyme]-L-cysteine + [acceptor protein]-L-lysine = [E2 ubiquitin-conjugating enzyme]-L-cysteine + N(6)-ubiquitinyl-[acceptor protein]-L-lysine.</text>
        <dbReference type="EC" id="2.3.2.27"/>
    </reaction>
</comment>
<dbReference type="GO" id="GO:0006511">
    <property type="term" value="P:ubiquitin-dependent protein catabolic process"/>
    <property type="evidence" value="ECO:0007669"/>
    <property type="project" value="InterPro"/>
</dbReference>
<feature type="compositionally biased region" description="Low complexity" evidence="12">
    <location>
        <begin position="135"/>
        <end position="154"/>
    </location>
</feature>
<evidence type="ECO:0000259" key="13">
    <source>
        <dbReference type="PROSITE" id="PS51698"/>
    </source>
</evidence>
<sequence length="1123" mass="127002">MDPNEQPPQSGPDDTPDKDHASLKSSYSTINTAPMRARRIAMLSNIARKPNESSDQASASSSSTPAPKPQASEPAAPKKPTINVTPAAKPAQSSPNPFTQLGVQNTKAAGDESSSTGTSRPSRKRSAPDVDDADSASAPRKPTPQPAQQQQQQKTETDEDYAHRVLSQIFRVSVDPHHMTNPQGQRLVFLPSLNQELNDSGEALKLSIGTLDQAIIEACSNWALNKPLFEYLLPCWKRAVKASTTAAKNVTPSRQEILEEAKRLCMSNCLFALTMPALYGRDPNPQHDTLVPYLLKGIQDDGGLCFDFIREATKRFDDDEAFPALFNDAMVNISSQLSALSLGDDYKPYVQALLIYTRFPILITNLAQHPCFNMAQSAHNIERHTILGPFFRISPLQPDAIKSYFPGARSLDKVRIANAQESLRIVLRAHQDDLFVIANAFIRAGPDTRSRTLDWFAYIMNTNHKRRAMQVDPREVASDGFMLNVTTIMDRFCEPFMDNDFSKVDKIDARYFRRQPRVDITDETKLNADQATADKYYSEKVEGDSNFISEAFFLTLAAHHYGSEALNSQLKNLDREIKYLDKHIKAMEAERPKLINSPQLRLFEETLKRHTNVLEKTIALKYSIEGALLDERMQSTSLRFMRYVAVWLLRLATGSNYKPGLESQMIKLPLSEDNSEVFACLPEYTLQNIVDNFKFVFRFLPKILPSAVGEEMIALCITFLRSSEFIKNPYLKSSLVSLLFYGTWPFMHLKKGVLGDQLMALPFANEYLLHSLMKFYIECESTGANTAFYDKFNIRYEIFQVIKCVWSNDVYKQQLTRESKTNRDFFVQFVNMLLNDATYVLDEAFTKFPKIRSLERELENPSLSAEDRQKKEEELQTLGGQATSYMQLANETLEMMKLFTKALSDSFTMPEIVSRLASMLNYNLETLAGKKAAAELSVSNKDKYHFRPIQLISDFVDIYLHLGYSKVFVDAVAADGRSYKPEVLDRVTRILSSKNAKDPAELARWEKVKTMFADAKLELDQAELDLGDIPAEFEDPIMGELMKDPVLLPSRHIVDRSTIVQHLLSDAKDPFTRQPMTIDDAIPQADLKERIDRWREERIKIAKDKVAATAGSGEEQQMDTSEG</sequence>
<keyword evidence="9" id="KW-0697">Rotamase</keyword>
<dbReference type="SUPFAM" id="SSF57850">
    <property type="entry name" value="RING/U-box"/>
    <property type="match status" value="1"/>
</dbReference>
<feature type="compositionally biased region" description="Pro residues" evidence="12">
    <location>
        <begin position="1"/>
        <end position="10"/>
    </location>
</feature>
<gene>
    <name evidence="14" type="ORF">VFPPC_02100</name>
</gene>
<dbReference type="GeneID" id="28845803"/>
<evidence type="ECO:0000313" key="15">
    <source>
        <dbReference type="Proteomes" id="UP000078397"/>
    </source>
</evidence>
<dbReference type="SMART" id="SM00504">
    <property type="entry name" value="Ubox"/>
    <property type="match status" value="1"/>
</dbReference>
<keyword evidence="15" id="KW-1185">Reference proteome</keyword>
<evidence type="ECO:0000256" key="3">
    <source>
        <dbReference type="ARBA" id="ARBA00004496"/>
    </source>
</evidence>
<keyword evidence="8" id="KW-0833">Ubl conjugation pathway</keyword>
<dbReference type="Proteomes" id="UP000078397">
    <property type="component" value="Unassembled WGS sequence"/>
</dbReference>
<feature type="coiled-coil region" evidence="11">
    <location>
        <begin position="563"/>
        <end position="590"/>
    </location>
</feature>
<dbReference type="KEGG" id="pchm:VFPPC_02100"/>
<dbReference type="InterPro" id="IPR003613">
    <property type="entry name" value="Ubox_domain"/>
</dbReference>
<accession>A0A179F6Q2</accession>
<evidence type="ECO:0000256" key="9">
    <source>
        <dbReference type="ARBA" id="ARBA00023110"/>
    </source>
</evidence>
<dbReference type="PANTHER" id="PTHR13931:SF2">
    <property type="entry name" value="UBIQUITIN CONJUGATION FACTOR E4 B"/>
    <property type="match status" value="1"/>
</dbReference>
<evidence type="ECO:0000256" key="7">
    <source>
        <dbReference type="ARBA" id="ARBA00022679"/>
    </source>
</evidence>
<evidence type="ECO:0000256" key="4">
    <source>
        <dbReference type="ARBA" id="ARBA00004906"/>
    </source>
</evidence>
<keyword evidence="7" id="KW-0808">Transferase</keyword>
<dbReference type="PROSITE" id="PS51698">
    <property type="entry name" value="U_BOX"/>
    <property type="match status" value="1"/>
</dbReference>
<evidence type="ECO:0000256" key="5">
    <source>
        <dbReference type="ARBA" id="ARBA00007434"/>
    </source>
</evidence>
<dbReference type="GO" id="GO:0036503">
    <property type="term" value="P:ERAD pathway"/>
    <property type="evidence" value="ECO:0007669"/>
    <property type="project" value="InterPro"/>
</dbReference>
<comment type="similarity">
    <text evidence="5">Belongs to the ubiquitin conjugation factor E4 family.</text>
</comment>
<dbReference type="Gene3D" id="3.30.40.10">
    <property type="entry name" value="Zinc/RING finger domain, C3HC4 (zinc finger)"/>
    <property type="match status" value="1"/>
</dbReference>
<keyword evidence="10" id="KW-0539">Nucleus</keyword>
<keyword evidence="6" id="KW-0963">Cytoplasm</keyword>
<feature type="domain" description="U-box" evidence="13">
    <location>
        <begin position="1028"/>
        <end position="1101"/>
    </location>
</feature>
<comment type="caution">
    <text evidence="14">The sequence shown here is derived from an EMBL/GenBank/DDBJ whole genome shotgun (WGS) entry which is preliminary data.</text>
</comment>
<evidence type="ECO:0000256" key="6">
    <source>
        <dbReference type="ARBA" id="ARBA00022490"/>
    </source>
</evidence>
<dbReference type="GO" id="GO:0000151">
    <property type="term" value="C:ubiquitin ligase complex"/>
    <property type="evidence" value="ECO:0007669"/>
    <property type="project" value="InterPro"/>
</dbReference>
<feature type="compositionally biased region" description="Polar residues" evidence="12">
    <location>
        <begin position="91"/>
        <end position="120"/>
    </location>
</feature>
<dbReference type="Pfam" id="PF04564">
    <property type="entry name" value="U-box"/>
    <property type="match status" value="1"/>
</dbReference>
<dbReference type="FunFam" id="3.30.40.10:FF:000055">
    <property type="entry name" value="Ubiquitin conjugation factor e4 a"/>
    <property type="match status" value="1"/>
</dbReference>
<dbReference type="RefSeq" id="XP_018138886.1">
    <property type="nucleotide sequence ID" value="XM_018281809.1"/>
</dbReference>
<reference evidence="14 15" key="1">
    <citation type="journal article" date="2016" name="PLoS Pathog.">
        <title>Biosynthesis of antibiotic leucinostatins in bio-control fungus Purpureocillium lilacinum and their inhibition on phytophthora revealed by genome mining.</title>
        <authorList>
            <person name="Wang G."/>
            <person name="Liu Z."/>
            <person name="Lin R."/>
            <person name="Li E."/>
            <person name="Mao Z."/>
            <person name="Ling J."/>
            <person name="Yang Y."/>
            <person name="Yin W.B."/>
            <person name="Xie B."/>
        </authorList>
    </citation>
    <scope>NUCLEOTIDE SEQUENCE [LARGE SCALE GENOMIC DNA]</scope>
    <source>
        <strain evidence="14">170</strain>
    </source>
</reference>
<dbReference type="GO" id="GO:0005737">
    <property type="term" value="C:cytoplasm"/>
    <property type="evidence" value="ECO:0007669"/>
    <property type="project" value="UniProtKB-SubCell"/>
</dbReference>
<evidence type="ECO:0000256" key="2">
    <source>
        <dbReference type="ARBA" id="ARBA00004123"/>
    </source>
</evidence>
<dbReference type="InterPro" id="IPR013083">
    <property type="entry name" value="Znf_RING/FYVE/PHD"/>
</dbReference>
<evidence type="ECO:0000256" key="12">
    <source>
        <dbReference type="SAM" id="MobiDB-lite"/>
    </source>
</evidence>
<dbReference type="EMBL" id="LSBJ02000001">
    <property type="protein sequence ID" value="OAQ61077.1"/>
    <property type="molecule type" value="Genomic_DNA"/>
</dbReference>
<comment type="subcellular location">
    <subcellularLocation>
        <location evidence="3">Cytoplasm</location>
    </subcellularLocation>
    <subcellularLocation>
        <location evidence="2">Nucleus</location>
    </subcellularLocation>
</comment>
<dbReference type="InterPro" id="IPR019474">
    <property type="entry name" value="Ub_conjug_fac_E4_core"/>
</dbReference>
<dbReference type="AlphaFoldDB" id="A0A179F6Q2"/>
<feature type="region of interest" description="Disordered" evidence="12">
    <location>
        <begin position="1"/>
        <end position="159"/>
    </location>
</feature>
<dbReference type="UniPathway" id="UPA00143"/>
<proteinExistence type="inferred from homology"/>
<evidence type="ECO:0000256" key="8">
    <source>
        <dbReference type="ARBA" id="ARBA00022786"/>
    </source>
</evidence>
<evidence type="ECO:0000256" key="10">
    <source>
        <dbReference type="ARBA" id="ARBA00023242"/>
    </source>
</evidence>
<evidence type="ECO:0000313" key="14">
    <source>
        <dbReference type="EMBL" id="OAQ61077.1"/>
    </source>
</evidence>
<feature type="compositionally biased region" description="Low complexity" evidence="12">
    <location>
        <begin position="53"/>
        <end position="72"/>
    </location>
</feature>
<dbReference type="GO" id="GO:0005634">
    <property type="term" value="C:nucleus"/>
    <property type="evidence" value="ECO:0007669"/>
    <property type="project" value="UniProtKB-SubCell"/>
</dbReference>
<dbReference type="GO" id="GO:0034450">
    <property type="term" value="F:ubiquitin-ubiquitin ligase activity"/>
    <property type="evidence" value="ECO:0007669"/>
    <property type="project" value="InterPro"/>
</dbReference>
<keyword evidence="11" id="KW-0175">Coiled coil</keyword>
<dbReference type="PANTHER" id="PTHR13931">
    <property type="entry name" value="UBIQUITINATION FACTOR E4"/>
    <property type="match status" value="1"/>
</dbReference>
<evidence type="ECO:0000256" key="1">
    <source>
        <dbReference type="ARBA" id="ARBA00000900"/>
    </source>
</evidence>
<dbReference type="OrthoDB" id="20295at2759"/>
<comment type="pathway">
    <text evidence="4">Protein modification; protein ubiquitination.</text>
</comment>
<dbReference type="GO" id="GO:0003755">
    <property type="term" value="F:peptidyl-prolyl cis-trans isomerase activity"/>
    <property type="evidence" value="ECO:0007669"/>
    <property type="project" value="UniProtKB-KW"/>
</dbReference>
<dbReference type="STRING" id="1380566.A0A179F6Q2"/>
<organism evidence="14 15">
    <name type="scientific">Pochonia chlamydosporia 170</name>
    <dbReference type="NCBI Taxonomy" id="1380566"/>
    <lineage>
        <taxon>Eukaryota</taxon>
        <taxon>Fungi</taxon>
        <taxon>Dikarya</taxon>
        <taxon>Ascomycota</taxon>
        <taxon>Pezizomycotina</taxon>
        <taxon>Sordariomycetes</taxon>
        <taxon>Hypocreomycetidae</taxon>
        <taxon>Hypocreales</taxon>
        <taxon>Clavicipitaceae</taxon>
        <taxon>Pochonia</taxon>
    </lineage>
</organism>
<name>A0A179F6Q2_METCM</name>
<dbReference type="InterPro" id="IPR045132">
    <property type="entry name" value="UBE4"/>
</dbReference>
<keyword evidence="9" id="KW-0413">Isomerase</keyword>
<evidence type="ECO:0000256" key="11">
    <source>
        <dbReference type="SAM" id="Coils"/>
    </source>
</evidence>
<dbReference type="Pfam" id="PF10408">
    <property type="entry name" value="Ufd2P_core"/>
    <property type="match status" value="1"/>
</dbReference>
<protein>
    <submittedName>
        <fullName evidence="14">Ubiquitin conjugation factor E4</fullName>
    </submittedName>
</protein>